<reference evidence="1 2" key="1">
    <citation type="submission" date="2016-06" db="EMBL/GenBank/DDBJ databases">
        <title>Adaptive Radiation by Waves of Gene Transfer Leads to Fine-Scale Resource Partitioning in Marine Microbes.</title>
        <authorList>
            <person name="Hehemann J.-H."/>
            <person name="Arevalo P."/>
            <person name="Datta M.S."/>
            <person name="Yu X."/>
            <person name="Corzett C."/>
            <person name="Henschel A."/>
            <person name="Preheim S.P."/>
            <person name="Timberlake S."/>
            <person name="Alm E.J."/>
            <person name="Polz M.F."/>
        </authorList>
    </citation>
    <scope>NUCLEOTIDE SEQUENCE [LARGE SCALE GENOMIC DNA]</scope>
    <source>
        <strain evidence="1 2">FF50</strain>
        <plasmid evidence="1 2">unnamed1</plasmid>
    </source>
</reference>
<dbReference type="AlphaFoldDB" id="A0AAN1CUF1"/>
<dbReference type="EMBL" id="CP016179">
    <property type="protein sequence ID" value="ANO35643.1"/>
    <property type="molecule type" value="Genomic_DNA"/>
</dbReference>
<organism evidence="1 2">
    <name type="scientific">Vibrio breoganii</name>
    <dbReference type="NCBI Taxonomy" id="553239"/>
    <lineage>
        <taxon>Bacteria</taxon>
        <taxon>Pseudomonadati</taxon>
        <taxon>Pseudomonadota</taxon>
        <taxon>Gammaproteobacteria</taxon>
        <taxon>Vibrionales</taxon>
        <taxon>Vibrionaceae</taxon>
        <taxon>Vibrio</taxon>
    </lineage>
</organism>
<dbReference type="KEGG" id="vbr:A6E01_20750"/>
<proteinExistence type="predicted"/>
<geneLocation type="plasmid" evidence="1 2">
    <name>unnamed1</name>
</geneLocation>
<keyword evidence="1" id="KW-0614">Plasmid</keyword>
<protein>
    <submittedName>
        <fullName evidence="1">Uncharacterized protein</fullName>
    </submittedName>
</protein>
<accession>A0AAN1CUF1</accession>
<dbReference type="Proteomes" id="UP000092018">
    <property type="component" value="Plasmid unnamed1"/>
</dbReference>
<name>A0AAN1CUF1_9VIBR</name>
<evidence type="ECO:0000313" key="1">
    <source>
        <dbReference type="EMBL" id="ANO35643.1"/>
    </source>
</evidence>
<sequence length="385" mass="43776">MQSEITSTDTTKDLPETLENLKSIKHRFEQERDTHYRLSNEVISTLLQMKPTSWRIFEQIVSNLDVYPTELMNNDGFIGEWVKSKGKTAIPQHFRTIEIKAIDYATKWKLPRNNAYRQFTKDCLALFNETLSNVSLGPYKNTAELTLSRVVSDVTFHARPAVGEDVVDVKSSLIKISSDDERENTVWQCHSATFVLNETLAANMLFLRTFFTRIEKQATAPLSKQAMKMYTLISMIAAGSKPVDGGWKLSWDLSQCNALTGTEYSSIALFAANFRLSTELSKYTEFDVIHSKDKASRDGLKYTKLNIFFSKKASSVVPRLAPSQITRKLYPRPRVLAGSAAEGVWARKNIVALERFREDLALVGRILPKADRERLARYKKIIGEL</sequence>
<evidence type="ECO:0000313" key="2">
    <source>
        <dbReference type="Proteomes" id="UP000092018"/>
    </source>
</evidence>
<dbReference type="RefSeq" id="WP_065211402.1">
    <property type="nucleotide sequence ID" value="NZ_CP016179.1"/>
</dbReference>
<gene>
    <name evidence="1" type="ORF">A6E01_20750</name>
</gene>